<evidence type="ECO:0000256" key="1">
    <source>
        <dbReference type="SAM" id="MobiDB-lite"/>
    </source>
</evidence>
<dbReference type="GO" id="GO:0005509">
    <property type="term" value="F:calcium ion binding"/>
    <property type="evidence" value="ECO:0007669"/>
    <property type="project" value="InterPro"/>
</dbReference>
<sequence length="457" mass="50668">MRWLIISLMLISTVFAQSAKVRFFMGDVTFKANAFAANWQPVKLKAELPQGSLIKTGNEAVCEIEFSDGSVTRLLENSLLEIKTMPNPQNSDGELLTNLGKFFFYFKKRFLGKVKVRSAVGVAAIRGTQFYVIDRPMETSVWVKEGSVEFGDPGFQNTVTISPGFKSKITSEGQPSAPQPLTQQELAELEKVSEGIPSAETEEPVKEKPQQPEEQAKKGTGKHPAQEQPPAPQPEAVKTPATKTGPKKLRTGLALGAVTIDNQIYNQIGLRPEFSIGKLGVSLDLTLYLDQNGNIRKENWDSFKDIIEKIYYVRWAQRGDPFYLKVGAIDNYRLGFGLLMNRYSNTVEYPSVIRTGMEIGLKRGPYAFDGMLNNFSEMLSGGGLFAGRLAYNPWGTLQIGLSVVYDRNQYKGLKDRDGDGIPDLLDDFPDNKNEALDSDGDGIPDSKDFDRDGDGFT</sequence>
<organism evidence="3">
    <name type="scientific">Caldithrix abyssi</name>
    <dbReference type="NCBI Taxonomy" id="187145"/>
    <lineage>
        <taxon>Bacteria</taxon>
        <taxon>Pseudomonadati</taxon>
        <taxon>Calditrichota</taxon>
        <taxon>Calditrichia</taxon>
        <taxon>Calditrichales</taxon>
        <taxon>Calditrichaceae</taxon>
        <taxon>Caldithrix</taxon>
    </lineage>
</organism>
<dbReference type="InterPro" id="IPR028974">
    <property type="entry name" value="TSP_type-3_rpt"/>
</dbReference>
<dbReference type="AlphaFoldDB" id="A0A7V5H3I9"/>
<dbReference type="Proteomes" id="UP000886111">
    <property type="component" value="Unassembled WGS sequence"/>
</dbReference>
<dbReference type="InterPro" id="IPR006860">
    <property type="entry name" value="FecR"/>
</dbReference>
<feature type="compositionally biased region" description="Basic and acidic residues" evidence="1">
    <location>
        <begin position="203"/>
        <end position="217"/>
    </location>
</feature>
<evidence type="ECO:0000313" key="3">
    <source>
        <dbReference type="EMBL" id="HHE54875.1"/>
    </source>
</evidence>
<feature type="compositionally biased region" description="Basic and acidic residues" evidence="1">
    <location>
        <begin position="444"/>
        <end position="457"/>
    </location>
</feature>
<name>A0A7V5H3I9_CALAY</name>
<feature type="region of interest" description="Disordered" evidence="1">
    <location>
        <begin position="194"/>
        <end position="247"/>
    </location>
</feature>
<gene>
    <name evidence="3" type="ORF">ENL21_03775</name>
</gene>
<protein>
    <recommendedName>
        <fullName evidence="2">FecR protein domain-containing protein</fullName>
    </recommendedName>
</protein>
<dbReference type="EMBL" id="DRTD01000276">
    <property type="protein sequence ID" value="HHE54875.1"/>
    <property type="molecule type" value="Genomic_DNA"/>
</dbReference>
<feature type="non-terminal residue" evidence="3">
    <location>
        <position position="457"/>
    </location>
</feature>
<comment type="caution">
    <text evidence="3">The sequence shown here is derived from an EMBL/GenBank/DDBJ whole genome shotgun (WGS) entry which is preliminary data.</text>
</comment>
<evidence type="ECO:0000259" key="2">
    <source>
        <dbReference type="Pfam" id="PF04773"/>
    </source>
</evidence>
<dbReference type="Gene3D" id="2.60.120.1440">
    <property type="match status" value="1"/>
</dbReference>
<dbReference type="SUPFAM" id="SSF103647">
    <property type="entry name" value="TSP type-3 repeat"/>
    <property type="match status" value="1"/>
</dbReference>
<reference evidence="3" key="1">
    <citation type="journal article" date="2020" name="mSystems">
        <title>Genome- and Community-Level Interaction Insights into Carbon Utilization and Element Cycling Functions of Hydrothermarchaeota in Hydrothermal Sediment.</title>
        <authorList>
            <person name="Zhou Z."/>
            <person name="Liu Y."/>
            <person name="Xu W."/>
            <person name="Pan J."/>
            <person name="Luo Z.H."/>
            <person name="Li M."/>
        </authorList>
    </citation>
    <scope>NUCLEOTIDE SEQUENCE [LARGE SCALE GENOMIC DNA]</scope>
    <source>
        <strain evidence="3">HyVt-76</strain>
    </source>
</reference>
<dbReference type="Pfam" id="PF04773">
    <property type="entry name" value="FecR"/>
    <property type="match status" value="1"/>
</dbReference>
<feature type="region of interest" description="Disordered" evidence="1">
    <location>
        <begin position="419"/>
        <end position="457"/>
    </location>
</feature>
<dbReference type="Gene3D" id="4.10.1080.10">
    <property type="entry name" value="TSP type-3 repeat"/>
    <property type="match status" value="1"/>
</dbReference>
<dbReference type="PANTHER" id="PTHR38731">
    <property type="entry name" value="LIPL45-RELATED LIPOPROTEIN-RELATED"/>
    <property type="match status" value="1"/>
</dbReference>
<accession>A0A7V5H3I9</accession>
<feature type="domain" description="FecR protein" evidence="2">
    <location>
        <begin position="54"/>
        <end position="149"/>
    </location>
</feature>
<proteinExistence type="predicted"/>